<organism evidence="1 2">
    <name type="scientific">candidate division WOR-3 bacterium</name>
    <dbReference type="NCBI Taxonomy" id="2052148"/>
    <lineage>
        <taxon>Bacteria</taxon>
        <taxon>Bacteria division WOR-3</taxon>
    </lineage>
</organism>
<name>A0A350H929_UNCW3</name>
<reference evidence="1 2" key="1">
    <citation type="journal article" date="2018" name="Nat. Biotechnol.">
        <title>A standardized bacterial taxonomy based on genome phylogeny substantially revises the tree of life.</title>
        <authorList>
            <person name="Parks D.H."/>
            <person name="Chuvochina M."/>
            <person name="Waite D.W."/>
            <person name="Rinke C."/>
            <person name="Skarshewski A."/>
            <person name="Chaumeil P.A."/>
            <person name="Hugenholtz P."/>
        </authorList>
    </citation>
    <scope>NUCLEOTIDE SEQUENCE [LARGE SCALE GENOMIC DNA]</scope>
    <source>
        <strain evidence="1">UBA9956</strain>
    </source>
</reference>
<dbReference type="AlphaFoldDB" id="A0A350H929"/>
<sequence length="186" mass="21356">MKKVFFVILMIALAVFIFSEEKQMKIIVNDGECVECKGGEWEGIDGMKIDLEDEIMLGSMIPDLTESQEKDIEKIKLDLRKATIDLNASIEKANIEIIELLMDDAKIDKLTMKVEEIGKLKTEIEKKNMEALFAVKAKLNDKQKKVLNSIGPRFFGAENKVKIIKKVFQMDKDEIEKDAKERKEEK</sequence>
<evidence type="ECO:0000313" key="2">
    <source>
        <dbReference type="Proteomes" id="UP000264062"/>
    </source>
</evidence>
<dbReference type="Proteomes" id="UP000264062">
    <property type="component" value="Unassembled WGS sequence"/>
</dbReference>
<gene>
    <name evidence="1" type="ORF">DCW38_02560</name>
</gene>
<evidence type="ECO:0000313" key="1">
    <source>
        <dbReference type="EMBL" id="HAV92045.1"/>
    </source>
</evidence>
<dbReference type="Gene3D" id="1.20.120.1490">
    <property type="match status" value="1"/>
</dbReference>
<protein>
    <recommendedName>
        <fullName evidence="3">Periplasmic heavy metal sensor</fullName>
    </recommendedName>
</protein>
<accession>A0A350H929</accession>
<dbReference type="EMBL" id="DMZY01000079">
    <property type="protein sequence ID" value="HAV92045.1"/>
    <property type="molecule type" value="Genomic_DNA"/>
</dbReference>
<proteinExistence type="predicted"/>
<evidence type="ECO:0008006" key="3">
    <source>
        <dbReference type="Google" id="ProtNLM"/>
    </source>
</evidence>
<comment type="caution">
    <text evidence="1">The sequence shown here is derived from an EMBL/GenBank/DDBJ whole genome shotgun (WGS) entry which is preliminary data.</text>
</comment>